<dbReference type="EMBL" id="QDKK01000036">
    <property type="protein sequence ID" value="PWC21540.1"/>
    <property type="molecule type" value="Genomic_DNA"/>
</dbReference>
<name>A0A2U1UIP7_9GAMM</name>
<accession>A0A2U1UIP7</accession>
<dbReference type="NCBIfam" id="NF041062">
    <property type="entry name" value="DpdE"/>
    <property type="match status" value="1"/>
</dbReference>
<evidence type="ECO:0000313" key="5">
    <source>
        <dbReference type="EMBL" id="QCR06297.1"/>
    </source>
</evidence>
<dbReference type="InterPro" id="IPR027417">
    <property type="entry name" value="P-loop_NTPase"/>
</dbReference>
<dbReference type="OrthoDB" id="9814088at2"/>
<dbReference type="SUPFAM" id="SSF52540">
    <property type="entry name" value="P-loop containing nucleoside triphosphate hydrolases"/>
    <property type="match status" value="2"/>
</dbReference>
<evidence type="ECO:0000256" key="1">
    <source>
        <dbReference type="ARBA" id="ARBA00022801"/>
    </source>
</evidence>
<reference evidence="5 7" key="2">
    <citation type="submission" date="2018-11" db="EMBL/GenBank/DDBJ databases">
        <title>Genome sequences of Brenneria nigrifluens and Brenneria rubrifaciens.</title>
        <authorList>
            <person name="Poret-Peterson A.T."/>
            <person name="McClean A.E."/>
            <person name="Kluepfel D.A."/>
        </authorList>
    </citation>
    <scope>NUCLEOTIDE SEQUENCE [LARGE SCALE GENOMIC DNA]</scope>
    <source>
        <strain evidence="5 7">ATCC 13028</strain>
    </source>
</reference>
<sequence length="1059" mass="121301">MDGYMPLEAGDLVYSPYGIGRLIRINHDDALIQYFDSPVNYQGIEQTVEIKYLKKAELYAESLVYRYDYELAHWQIARVIGAVPGGVRLHFPNKQQEDISLNDIFVRWDRPISDAAALLAERITYTPFWQDARLAYQHQMLKQRNACAGITSALSSSIELEPYQLAVARRVLSDPIQRYLLADEVGLGKTIEAGLIVRQHVMENQFTHCVVIVAPRVLHRQWQQELSARFHLEELLNESIHIIDMAAFCAENPLPFRPDMLVIDEAHQVGALAWDAEHEQQYASVNHMAQQSEKLLLLSATPITGNEKNFLAMLHLLDAKNYPLTDTGLQKFQQRIQQREEIGALFYAFNCDNDNMTLEENLEALIRLFPEDEILNGMATQLLPHLDMMQPLRTETRDLLINKIRHYIGNRYRLHHRLLRNRRSNRGISVLMPGLSGLSLKKYTTAKSSNDMMIAWRESAVMMHPQDPTLAAIYQLLFEAAIATPELLARLATCRLQQQTLSAAQGFLYSESQLALLQHPLFDGEKDILLELIDRCKMERDSKRQRLIEVLETLLGSNAREIPYIVVFCDQPWVADQVFTDLMMPFIGKIQRHNPDKEVRFGNERKCQILVCDRQAEEGVNLHGGRKIALHYDLLLSPNRMEQRLGRLNRYCANENATTILSMALVSEADDLQNQWLIILNEVFDVFEESIASLQYLVDEELQWLSAHLYPLGEESMMQLSVRLAGENGRLALEKQRIEMQEVLLQIDGDIIEAREYADALAEIDEHEEEFRRCARNLMGKVLRFDFIPDEEIPAAFRYRFNPGDWATGTLVSPQRLQKHCLLGFDLNKPGGSSPMTWPLSYNRADTTQGKIRPARLGEPFHDAILRLLDFEERGIASAVLRITPGMGDEQKIFFRYDFLIEANVNTPAQQRLADHLMPPETITFWLNQAGELITDADVMTILNEPYSPLKRGGRHLNLNEQRWAQIAHCLSAKEWRNWCNDSYSIAQRLAVEQFATQQALSLSRLEHYLSSAALHHADQQETGQILRQGIAQLKMTCLATRALIIASEALLHKDPQIG</sequence>
<feature type="domain" description="Helicase C-terminal" evidence="3">
    <location>
        <begin position="528"/>
        <end position="702"/>
    </location>
</feature>
<reference evidence="4 6" key="1">
    <citation type="submission" date="2018-04" db="EMBL/GenBank/DDBJ databases">
        <title>Brenneria corticis sp.nov.</title>
        <authorList>
            <person name="Li Y."/>
        </authorList>
    </citation>
    <scope>NUCLEOTIDE SEQUENCE [LARGE SCALE GENOMIC DNA]</scope>
    <source>
        <strain evidence="4 6">LMG 2694</strain>
    </source>
</reference>
<evidence type="ECO:0000313" key="4">
    <source>
        <dbReference type="EMBL" id="PWC21540.1"/>
    </source>
</evidence>
<feature type="domain" description="Helicase ATP-binding" evidence="2">
    <location>
        <begin position="170"/>
        <end position="320"/>
    </location>
</feature>
<keyword evidence="4" id="KW-0347">Helicase</keyword>
<dbReference type="InterPro" id="IPR001650">
    <property type="entry name" value="Helicase_C-like"/>
</dbReference>
<evidence type="ECO:0000259" key="2">
    <source>
        <dbReference type="PROSITE" id="PS51192"/>
    </source>
</evidence>
<dbReference type="GO" id="GO:0003677">
    <property type="term" value="F:DNA binding"/>
    <property type="evidence" value="ECO:0007669"/>
    <property type="project" value="InterPro"/>
</dbReference>
<dbReference type="GO" id="GO:0016787">
    <property type="term" value="F:hydrolase activity"/>
    <property type="evidence" value="ECO:0007669"/>
    <property type="project" value="UniProtKB-KW"/>
</dbReference>
<dbReference type="GO" id="GO:0004386">
    <property type="term" value="F:helicase activity"/>
    <property type="evidence" value="ECO:0007669"/>
    <property type="project" value="UniProtKB-KW"/>
</dbReference>
<dbReference type="GO" id="GO:0005524">
    <property type="term" value="F:ATP binding"/>
    <property type="evidence" value="ECO:0007669"/>
    <property type="project" value="InterPro"/>
</dbReference>
<dbReference type="Gene3D" id="3.40.50.10810">
    <property type="entry name" value="Tandem AAA-ATPase domain"/>
    <property type="match status" value="2"/>
</dbReference>
<keyword evidence="7" id="KW-1185">Reference proteome</keyword>
<dbReference type="PROSITE" id="PS51194">
    <property type="entry name" value="HELICASE_CTER"/>
    <property type="match status" value="1"/>
</dbReference>
<dbReference type="Proteomes" id="UP000303847">
    <property type="component" value="Chromosome"/>
</dbReference>
<dbReference type="PANTHER" id="PTHR45766:SF6">
    <property type="entry name" value="SWI_SNF-RELATED MATRIX-ASSOCIATED ACTIN-DEPENDENT REGULATOR OF CHROMATIN SUBFAMILY A-LIKE PROTEIN 1"/>
    <property type="match status" value="1"/>
</dbReference>
<dbReference type="EMBL" id="CP034036">
    <property type="protein sequence ID" value="QCR06297.1"/>
    <property type="molecule type" value="Genomic_DNA"/>
</dbReference>
<dbReference type="PROSITE" id="PS51192">
    <property type="entry name" value="HELICASE_ATP_BIND_1"/>
    <property type="match status" value="1"/>
</dbReference>
<gene>
    <name evidence="4" type="ORF">DDT54_18565</name>
    <name evidence="5" type="ORF">EH206_20390</name>
</gene>
<dbReference type="Gene3D" id="3.40.50.300">
    <property type="entry name" value="P-loop containing nucleotide triphosphate hydrolases"/>
    <property type="match status" value="1"/>
</dbReference>
<dbReference type="InterPro" id="IPR014001">
    <property type="entry name" value="Helicase_ATP-bd"/>
</dbReference>
<dbReference type="InterPro" id="IPR006935">
    <property type="entry name" value="Helicase/UvrB_N"/>
</dbReference>
<dbReference type="SMART" id="SM00487">
    <property type="entry name" value="DEXDc"/>
    <property type="match status" value="1"/>
</dbReference>
<protein>
    <submittedName>
        <fullName evidence="4">Helicase SNF2</fullName>
    </submittedName>
</protein>
<keyword evidence="1" id="KW-0378">Hydrolase</keyword>
<dbReference type="Pfam" id="PF04851">
    <property type="entry name" value="ResIII"/>
    <property type="match status" value="1"/>
</dbReference>
<proteinExistence type="predicted"/>
<dbReference type="PANTHER" id="PTHR45766">
    <property type="entry name" value="DNA ANNEALING HELICASE AND ENDONUCLEASE ZRANB3 FAMILY MEMBER"/>
    <property type="match status" value="1"/>
</dbReference>
<evidence type="ECO:0000313" key="7">
    <source>
        <dbReference type="Proteomes" id="UP000303847"/>
    </source>
</evidence>
<keyword evidence="4" id="KW-0547">Nucleotide-binding</keyword>
<dbReference type="InterPro" id="IPR038718">
    <property type="entry name" value="SNF2-like_sf"/>
</dbReference>
<dbReference type="AlphaFoldDB" id="A0A2U1UIP7"/>
<dbReference type="Proteomes" id="UP000295985">
    <property type="component" value="Unassembled WGS sequence"/>
</dbReference>
<evidence type="ECO:0000259" key="3">
    <source>
        <dbReference type="PROSITE" id="PS51194"/>
    </source>
</evidence>
<evidence type="ECO:0000313" key="6">
    <source>
        <dbReference type="Proteomes" id="UP000295985"/>
    </source>
</evidence>
<organism evidence="4 6">
    <name type="scientific">Brenneria nigrifluens DSM 30175 = ATCC 13028</name>
    <dbReference type="NCBI Taxonomy" id="1121120"/>
    <lineage>
        <taxon>Bacteria</taxon>
        <taxon>Pseudomonadati</taxon>
        <taxon>Pseudomonadota</taxon>
        <taxon>Gammaproteobacteria</taxon>
        <taxon>Enterobacterales</taxon>
        <taxon>Pectobacteriaceae</taxon>
        <taxon>Brenneria</taxon>
    </lineage>
</organism>
<keyword evidence="4" id="KW-0067">ATP-binding</keyword>